<proteinExistence type="predicted"/>
<evidence type="ECO:0000313" key="5">
    <source>
        <dbReference type="EMBL" id="GHI12560.1"/>
    </source>
</evidence>
<dbReference type="Pfam" id="PF00005">
    <property type="entry name" value="ABC_tran"/>
    <property type="match status" value="1"/>
</dbReference>
<feature type="domain" description="ABC transporter" evidence="4">
    <location>
        <begin position="72"/>
        <end position="276"/>
    </location>
</feature>
<dbReference type="PROSITE" id="PS50893">
    <property type="entry name" value="ABC_TRANSPORTER_2"/>
    <property type="match status" value="1"/>
</dbReference>
<protein>
    <submittedName>
        <fullName evidence="5">Histidinol-phosphatase</fullName>
    </submittedName>
</protein>
<reference evidence="6" key="1">
    <citation type="submission" date="2020-09" db="EMBL/GenBank/DDBJ databases">
        <title>Whole genome shotgun sequence of Streptomyces cinnamonensis NBRC 15873.</title>
        <authorList>
            <person name="Komaki H."/>
            <person name="Tamura T."/>
        </authorList>
    </citation>
    <scope>NUCLEOTIDE SEQUENCE [LARGE SCALE GENOMIC DNA]</scope>
    <source>
        <strain evidence="6">NBRC 15873</strain>
    </source>
</reference>
<sequence>MRAVIEPARGRRVRKGTPGTPRAPSRRPGAIGSGPAGTPDAPRPTTGTWEAEPRRPAQSETIEGRVMGGLDVRMRGVVCRHGRVEAVADVDLEIAAGERVALTGTNGSGKSTLLRAVLGLHRQMAGSILVGGREGRSPAEWAWRRRACAWIPQKPAAGRFPLLGSELLAGSHAPAEAAEAADRLGVGALTGRPLHTLSGGQLQRMYLARAIGCVAAGAELLLADEPTAALDFDGQAEAADVLTALPVTLIVVTHDRALADRCDRVLEMAAGRLREVR</sequence>
<dbReference type="InterPro" id="IPR003439">
    <property type="entry name" value="ABC_transporter-like_ATP-bd"/>
</dbReference>
<dbReference type="InterPro" id="IPR027417">
    <property type="entry name" value="P-loop_NTPase"/>
</dbReference>
<dbReference type="SUPFAM" id="SSF52540">
    <property type="entry name" value="P-loop containing nucleoside triphosphate hydrolases"/>
    <property type="match status" value="1"/>
</dbReference>
<dbReference type="EMBL" id="BNDV01000007">
    <property type="protein sequence ID" value="GHI12560.1"/>
    <property type="molecule type" value="Genomic_DNA"/>
</dbReference>
<evidence type="ECO:0000256" key="2">
    <source>
        <dbReference type="ARBA" id="ARBA00022840"/>
    </source>
</evidence>
<evidence type="ECO:0000259" key="4">
    <source>
        <dbReference type="PROSITE" id="PS50893"/>
    </source>
</evidence>
<dbReference type="InterPro" id="IPR015854">
    <property type="entry name" value="ABC_transpr_LolD-like"/>
</dbReference>
<gene>
    <name evidence="5" type="ORF">Scinn_20230</name>
</gene>
<dbReference type="InterPro" id="IPR003593">
    <property type="entry name" value="AAA+_ATPase"/>
</dbReference>
<feature type="region of interest" description="Disordered" evidence="3">
    <location>
        <begin position="1"/>
        <end position="64"/>
    </location>
</feature>
<dbReference type="Proteomes" id="UP000660554">
    <property type="component" value="Unassembled WGS sequence"/>
</dbReference>
<evidence type="ECO:0000256" key="3">
    <source>
        <dbReference type="SAM" id="MobiDB-lite"/>
    </source>
</evidence>
<name>A0ABQ3NIF6_STRVG</name>
<dbReference type="SMART" id="SM00382">
    <property type="entry name" value="AAA"/>
    <property type="match status" value="1"/>
</dbReference>
<keyword evidence="1" id="KW-0547">Nucleotide-binding</keyword>
<keyword evidence="2" id="KW-0067">ATP-binding</keyword>
<dbReference type="PANTHER" id="PTHR24220">
    <property type="entry name" value="IMPORT ATP-BINDING PROTEIN"/>
    <property type="match status" value="1"/>
</dbReference>
<accession>A0ABQ3NIF6</accession>
<evidence type="ECO:0000313" key="6">
    <source>
        <dbReference type="Proteomes" id="UP000660554"/>
    </source>
</evidence>
<organism evidence="5 6">
    <name type="scientific">Streptomyces virginiae</name>
    <name type="common">Streptomyces cinnamonensis</name>
    <dbReference type="NCBI Taxonomy" id="1961"/>
    <lineage>
        <taxon>Bacteria</taxon>
        <taxon>Bacillati</taxon>
        <taxon>Actinomycetota</taxon>
        <taxon>Actinomycetes</taxon>
        <taxon>Kitasatosporales</taxon>
        <taxon>Streptomycetaceae</taxon>
        <taxon>Streptomyces</taxon>
    </lineage>
</organism>
<comment type="caution">
    <text evidence="5">The sequence shown here is derived from an EMBL/GenBank/DDBJ whole genome shotgun (WGS) entry which is preliminary data.</text>
</comment>
<evidence type="ECO:0000256" key="1">
    <source>
        <dbReference type="ARBA" id="ARBA00022741"/>
    </source>
</evidence>
<keyword evidence="6" id="KW-1185">Reference proteome</keyword>
<dbReference type="Gene3D" id="3.40.50.300">
    <property type="entry name" value="P-loop containing nucleotide triphosphate hydrolases"/>
    <property type="match status" value="1"/>
</dbReference>